<feature type="compositionally biased region" description="Basic and acidic residues" evidence="1">
    <location>
        <begin position="181"/>
        <end position="194"/>
    </location>
</feature>
<feature type="transmembrane region" description="Helical" evidence="2">
    <location>
        <begin position="289"/>
        <end position="310"/>
    </location>
</feature>
<sequence>MTTGQHGTGNVRPSVGGDAPLRPTNPPGTAKANAQSGTAETSTSAAKASTGSVKASAAEATTGATGTDGSAGGNTSTSTDDTANISAASNGATNGAAGGSTDKDAAEKATSTGSRKAGWWKAWRRKAGTADAAGKADVGTAKAGSGTDAGKAAAGTVVAGSVTDADKAKTGTTKTGTTKTDTTKTDTTKTDTTKTDTANADTANADTTKVESGTDAGDSAATRTKTKTDATEKSADEKAAGETVADVGEKDAADGKTKPVEAERWNAFASAPEPAPSRLTRAGRAVGRFVVHEWTLASLASVALAVLMTWPTMRYPRYTLPQDYWDPSLQAWQMAWSGHILLTEPARLWQSNTFFPELWSFAFSDTLLGYAPAGMLGSGPEDAVLRYNIMFVLAHALATLGAYALARQLGAGRIGSAVAGVAYTYAPWLLAQAGHLHVLSNGGIPLALAMLARGHGWSLRYGYRPERRHDGWVYAGWLVAAWQISLGFGIGLPFAYILAGGVVVTAVLFVVRRLRTGRALPFGRRLFVADLVGGAFFAGVGLLMAYPYFKVTELHPYAERSIDDIRMYSPPVSGFVTAPAESRIWGGLHEGARGALPWHPEMTLLPGFVLYALAAGGLLFSVWRLRHRLLLLAGVLVTMAFAMGTRFFGGSFTYGLLFEHAPGWNALRTPGRLMLWTTLLLALLAAGAVTALTDRVRELAAQRIPSWPGPWLRLATLLPLLLVIAEGLNATPHQVVPTQPTAMRAAEGPLLVLPSSQNQDQHVMLWSTRGFPDVVNGGSGFTPRQLDDVRRVSQSFPDQTSVDYLRTLGVRTVVLLRGQVVGTPWEITIDAPVESLGISRQDVGDAVVYRL</sequence>
<protein>
    <submittedName>
        <fullName evidence="3">Uncharacterized protein</fullName>
    </submittedName>
</protein>
<feature type="compositionally biased region" description="Low complexity" evidence="1">
    <location>
        <begin position="170"/>
        <end position="180"/>
    </location>
</feature>
<feature type="transmembrane region" description="Helical" evidence="2">
    <location>
        <begin position="384"/>
        <end position="405"/>
    </location>
</feature>
<feature type="compositionally biased region" description="Low complexity" evidence="1">
    <location>
        <begin position="195"/>
        <end position="207"/>
    </location>
</feature>
<proteinExistence type="predicted"/>
<name>A0AAJ6L5D9_9ACTN</name>
<keyword evidence="2" id="KW-0812">Transmembrane</keyword>
<dbReference type="EMBL" id="CP130472">
    <property type="protein sequence ID" value="WLS47011.1"/>
    <property type="molecule type" value="Genomic_DNA"/>
</dbReference>
<dbReference type="RefSeq" id="WP_306273147.1">
    <property type="nucleotide sequence ID" value="NZ_CP130472.1"/>
</dbReference>
<feature type="region of interest" description="Disordered" evidence="1">
    <location>
        <begin position="1"/>
        <end position="259"/>
    </location>
</feature>
<feature type="transmembrane region" description="Helical" evidence="2">
    <location>
        <begin position="604"/>
        <end position="623"/>
    </location>
</feature>
<evidence type="ECO:0000313" key="4">
    <source>
        <dbReference type="Proteomes" id="UP001235874"/>
    </source>
</evidence>
<organism evidence="3 4">
    <name type="scientific">Micromonospora profundi</name>
    <dbReference type="NCBI Taxonomy" id="1420889"/>
    <lineage>
        <taxon>Bacteria</taxon>
        <taxon>Bacillati</taxon>
        <taxon>Actinomycetota</taxon>
        <taxon>Actinomycetes</taxon>
        <taxon>Micromonosporales</taxon>
        <taxon>Micromonosporaceae</taxon>
        <taxon>Micromonospora</taxon>
    </lineage>
</organism>
<keyword evidence="2" id="KW-0472">Membrane</keyword>
<reference evidence="3 4" key="1">
    <citation type="submission" date="2023-07" db="EMBL/GenBank/DDBJ databases">
        <title>Micromonospora profundi TRM 95458 converts glycerol to a new osmotic compound.</title>
        <authorList>
            <person name="Lu D."/>
        </authorList>
    </citation>
    <scope>NUCLEOTIDE SEQUENCE [LARGE SCALE GENOMIC DNA]</scope>
    <source>
        <strain evidence="3 4">TRM95458</strain>
    </source>
</reference>
<feature type="compositionally biased region" description="Low complexity" evidence="1">
    <location>
        <begin position="129"/>
        <end position="163"/>
    </location>
</feature>
<accession>A0AAJ6L5D9</accession>
<feature type="compositionally biased region" description="Basic and acidic residues" evidence="1">
    <location>
        <begin position="247"/>
        <end position="259"/>
    </location>
</feature>
<keyword evidence="4" id="KW-1185">Reference proteome</keyword>
<gene>
    <name evidence="3" type="ORF">Q3V37_07115</name>
</gene>
<feature type="compositionally biased region" description="Low complexity" evidence="1">
    <location>
        <begin position="34"/>
        <end position="95"/>
    </location>
</feature>
<evidence type="ECO:0000256" key="2">
    <source>
        <dbReference type="SAM" id="Phobius"/>
    </source>
</evidence>
<dbReference type="AlphaFoldDB" id="A0AAJ6L5D9"/>
<evidence type="ECO:0000313" key="3">
    <source>
        <dbReference type="EMBL" id="WLS47011.1"/>
    </source>
</evidence>
<feature type="compositionally biased region" description="Basic and acidic residues" evidence="1">
    <location>
        <begin position="226"/>
        <end position="240"/>
    </location>
</feature>
<feature type="transmembrane region" description="Helical" evidence="2">
    <location>
        <begin position="526"/>
        <end position="549"/>
    </location>
</feature>
<dbReference type="KEGG" id="mprn:Q3V37_07115"/>
<feature type="transmembrane region" description="Helical" evidence="2">
    <location>
        <begin position="496"/>
        <end position="514"/>
    </location>
</feature>
<evidence type="ECO:0000256" key="1">
    <source>
        <dbReference type="SAM" id="MobiDB-lite"/>
    </source>
</evidence>
<keyword evidence="2" id="KW-1133">Transmembrane helix</keyword>
<dbReference type="Proteomes" id="UP001235874">
    <property type="component" value="Chromosome"/>
</dbReference>
<feature type="transmembrane region" description="Helical" evidence="2">
    <location>
        <begin position="630"/>
        <end position="653"/>
    </location>
</feature>
<feature type="transmembrane region" description="Helical" evidence="2">
    <location>
        <begin position="673"/>
        <end position="693"/>
    </location>
</feature>